<name>A0ABT0QGR0_9FLAO</name>
<keyword evidence="6" id="KW-0804">Transcription</keyword>
<keyword evidence="4" id="KW-0805">Transcription regulation</keyword>
<protein>
    <recommendedName>
        <fullName evidence="2">histidine kinase</fullName>
        <ecNumber evidence="2">2.7.13.3</ecNumber>
    </recommendedName>
</protein>
<dbReference type="Gene3D" id="3.30.565.10">
    <property type="entry name" value="Histidine kinase-like ATPase, C-terminal domain"/>
    <property type="match status" value="1"/>
</dbReference>
<feature type="domain" description="HTH araC/xylS-type" evidence="8">
    <location>
        <begin position="1243"/>
        <end position="1342"/>
    </location>
</feature>
<dbReference type="PANTHER" id="PTHR43547">
    <property type="entry name" value="TWO-COMPONENT HISTIDINE KINASE"/>
    <property type="match status" value="1"/>
</dbReference>
<dbReference type="InterPro" id="IPR001789">
    <property type="entry name" value="Sig_transdc_resp-reg_receiver"/>
</dbReference>
<gene>
    <name evidence="11" type="ORF">M3P09_14350</name>
</gene>
<dbReference type="InterPro" id="IPR018062">
    <property type="entry name" value="HTH_AraC-typ_CS"/>
</dbReference>
<dbReference type="PANTHER" id="PTHR43547:SF2">
    <property type="entry name" value="HYBRID SIGNAL TRANSDUCTION HISTIDINE KINASE C"/>
    <property type="match status" value="1"/>
</dbReference>
<reference evidence="11" key="1">
    <citation type="submission" date="2022-05" db="EMBL/GenBank/DDBJ databases">
        <authorList>
            <person name="Park J.-S."/>
        </authorList>
    </citation>
    <scope>NUCLEOTIDE SEQUENCE</scope>
    <source>
        <strain evidence="11">2012CJ34-3</strain>
    </source>
</reference>
<keyword evidence="5" id="KW-0238">DNA-binding</keyword>
<dbReference type="RefSeq" id="WP_249973675.1">
    <property type="nucleotide sequence ID" value="NZ_JAMFLZ010000007.1"/>
</dbReference>
<dbReference type="Pfam" id="PF07495">
    <property type="entry name" value="Y_Y_Y"/>
    <property type="match status" value="1"/>
</dbReference>
<dbReference type="PROSITE" id="PS50110">
    <property type="entry name" value="RESPONSE_REGULATORY"/>
    <property type="match status" value="1"/>
</dbReference>
<dbReference type="EC" id="2.7.13.3" evidence="2"/>
<dbReference type="InterPro" id="IPR011123">
    <property type="entry name" value="Y_Y_Y"/>
</dbReference>
<dbReference type="SUPFAM" id="SSF47384">
    <property type="entry name" value="Homodimeric domain of signal transducing histidine kinase"/>
    <property type="match status" value="1"/>
</dbReference>
<dbReference type="InterPro" id="IPR018060">
    <property type="entry name" value="HTH_AraC"/>
</dbReference>
<dbReference type="InterPro" id="IPR011006">
    <property type="entry name" value="CheY-like_superfamily"/>
</dbReference>
<dbReference type="Pfam" id="PF00512">
    <property type="entry name" value="HisKA"/>
    <property type="match status" value="1"/>
</dbReference>
<dbReference type="Proteomes" id="UP001165381">
    <property type="component" value="Unassembled WGS sequence"/>
</dbReference>
<dbReference type="Gene3D" id="1.10.10.60">
    <property type="entry name" value="Homeodomain-like"/>
    <property type="match status" value="1"/>
</dbReference>
<dbReference type="PROSITE" id="PS01124">
    <property type="entry name" value="HTH_ARAC_FAMILY_2"/>
    <property type="match status" value="1"/>
</dbReference>
<evidence type="ECO:0000256" key="3">
    <source>
        <dbReference type="ARBA" id="ARBA00022553"/>
    </source>
</evidence>
<dbReference type="InterPro" id="IPR013783">
    <property type="entry name" value="Ig-like_fold"/>
</dbReference>
<dbReference type="SMART" id="SM00387">
    <property type="entry name" value="HATPase_c"/>
    <property type="match status" value="1"/>
</dbReference>
<dbReference type="InterPro" id="IPR003594">
    <property type="entry name" value="HATPase_dom"/>
</dbReference>
<dbReference type="SUPFAM" id="SSF46689">
    <property type="entry name" value="Homeodomain-like"/>
    <property type="match status" value="1"/>
</dbReference>
<evidence type="ECO:0000259" key="8">
    <source>
        <dbReference type="PROSITE" id="PS01124"/>
    </source>
</evidence>
<dbReference type="Pfam" id="PF02518">
    <property type="entry name" value="HATPase_c"/>
    <property type="match status" value="1"/>
</dbReference>
<sequence>MIKLKFHILFGLIFSFSFVLNGQNHTVFKHLSPMLDNKPVAIASTSKDHLGNIWMVGGGGVLIYDGYHYKFVKSTTVFPNLKKNDGIEKIISDSSNNIWLISRFGLVTKYNAKNSKFEDIIPLLEKDDDIIDIIIKKENVWLASKKGNIYQYKNSEIDNTPSIAVINTYTDNIFDLEVGNNEFYLSTNTGKIFSYNTNSKQVTEITGPFTDYPGNLTLLIDPNNRLWVGTETFGLFVYDIKSKQFIQETFFKENKFNINKEMFLSLFCSSNGYIYGGTDGGGLYKVNINTGIIDLYTRQVSNESSINSNTIMYISEDNHKNLWISTKNGNLNIIPNSNSNIGYHQGSENNAPLRILSIYKSSNGALWAGTDGSGLTKITYNNDGTSNETQYFNNINLNKGFYVQSITEDSKSNIWFGTYRNGLWHYNSKKNTFKKINITNSKEQEGTDVRTVFTDSKDRIWVGSNVSLSIYNPDLSLLASFDNNSNGLKGFIMESISEDANGTLWLGIYQGGLFEFNENQQSLNLSSFTNYPFSNKIDENEIYAARNLCPVSLNELWLTNSNWEILKFNTKTKTYSDLNYIEDINGKTFATIIKENDDNYWLSSSNGINHLNVKNKTLKTYYTSDGLQDNMFLSRSAYKDENGIIYFGGIKGLNYFDPKKLEKNPSNAKLFINTIKVLNQPADSLIASQVTSGIHNVKTLSLDYNQSSFSFRFSAIDNLLSPKYYYAYRLKGFDKDWITSPERIASYTNIPSGNYTFEVKASTKKNVWDIPVKRIEIKIEQPLWNKPIAHIVYLLIIGLIIYGIRRWYGLRKKLFLEKVSHKKENEIHKAKMNFFAKMSHEIQTPITLILGPIDDMLKRAEQNGNLLLKQRLNIISQNTKRLSKIARELTLVRNKELDKLRLIITKNNLHQDVENIALSFKELARKKQIDFAINCPKNLSEAWYDKEKLEHIVYNLLSNAFKFTPKEGNVQLNVIPLNSKRSIKLSVTDSGPGIPKNELETIFELFYQSKIGKKNKGSGIGLALTKDLVDLHKGEIEVSSKASEGTTFTITLPIRESDYDENERIVTSDSNDSEAISTPDNIETIDQNDLDISKKTILIVEDNYDLQNFLKELLIDKYNILLAENGEEGYLYAKNNYPDLILSDIMMPKVDGIEMCRKLQINQLTKHIPIILLTAKNSTSSKIHGLKSGAIEYINKPFNTKELLLKVKNIMVSKEHIISKYRKEVISHPEVTQQKTHDEIFLENMMSYINLRLDDPNFKMEELADALNLSYSSLYRKCMALTGQSIVDFVRLLRLKKAAILITKYGYTISETAYMVGFNDPKYFSKSFKNQFNKTPKDFKNKALISDDIEGFLKLNKIDSAAFSN</sequence>
<feature type="modified residue" description="4-aspartylphosphate" evidence="7">
    <location>
        <position position="1144"/>
    </location>
</feature>
<dbReference type="PROSITE" id="PS50109">
    <property type="entry name" value="HIS_KIN"/>
    <property type="match status" value="1"/>
</dbReference>
<dbReference type="GO" id="GO:0005524">
    <property type="term" value="F:ATP binding"/>
    <property type="evidence" value="ECO:0007669"/>
    <property type="project" value="UniProtKB-KW"/>
</dbReference>
<evidence type="ECO:0000256" key="7">
    <source>
        <dbReference type="PROSITE-ProRule" id="PRU00169"/>
    </source>
</evidence>
<evidence type="ECO:0000256" key="6">
    <source>
        <dbReference type="ARBA" id="ARBA00023163"/>
    </source>
</evidence>
<evidence type="ECO:0000313" key="12">
    <source>
        <dbReference type="Proteomes" id="UP001165381"/>
    </source>
</evidence>
<dbReference type="InterPro" id="IPR004358">
    <property type="entry name" value="Sig_transdc_His_kin-like_C"/>
</dbReference>
<evidence type="ECO:0000256" key="2">
    <source>
        <dbReference type="ARBA" id="ARBA00012438"/>
    </source>
</evidence>
<evidence type="ECO:0000256" key="1">
    <source>
        <dbReference type="ARBA" id="ARBA00000085"/>
    </source>
</evidence>
<dbReference type="Gene3D" id="3.40.50.2300">
    <property type="match status" value="1"/>
</dbReference>
<evidence type="ECO:0000256" key="5">
    <source>
        <dbReference type="ARBA" id="ARBA00023125"/>
    </source>
</evidence>
<dbReference type="SUPFAM" id="SSF55874">
    <property type="entry name" value="ATPase domain of HSP90 chaperone/DNA topoisomerase II/histidine kinase"/>
    <property type="match status" value="1"/>
</dbReference>
<feature type="domain" description="Histidine kinase" evidence="9">
    <location>
        <begin position="837"/>
        <end position="1056"/>
    </location>
</feature>
<organism evidence="11 12">
    <name type="scientific">Jejuia spongiicola</name>
    <dbReference type="NCBI Taxonomy" id="2942207"/>
    <lineage>
        <taxon>Bacteria</taxon>
        <taxon>Pseudomonadati</taxon>
        <taxon>Bacteroidota</taxon>
        <taxon>Flavobacteriia</taxon>
        <taxon>Flavobacteriales</taxon>
        <taxon>Flavobacteriaceae</taxon>
        <taxon>Jejuia</taxon>
    </lineage>
</organism>
<evidence type="ECO:0000259" key="9">
    <source>
        <dbReference type="PROSITE" id="PS50109"/>
    </source>
</evidence>
<dbReference type="Gene3D" id="2.130.10.10">
    <property type="entry name" value="YVTN repeat-like/Quinoprotein amine dehydrogenase"/>
    <property type="match status" value="2"/>
</dbReference>
<dbReference type="Pfam" id="PF00072">
    <property type="entry name" value="Response_reg"/>
    <property type="match status" value="1"/>
</dbReference>
<dbReference type="InterPro" id="IPR015943">
    <property type="entry name" value="WD40/YVTN_repeat-like_dom_sf"/>
</dbReference>
<dbReference type="InterPro" id="IPR036890">
    <property type="entry name" value="HATPase_C_sf"/>
</dbReference>
<dbReference type="EMBL" id="JAMFLZ010000007">
    <property type="protein sequence ID" value="MCL6296189.1"/>
    <property type="molecule type" value="Genomic_DNA"/>
</dbReference>
<dbReference type="Gene3D" id="2.60.40.10">
    <property type="entry name" value="Immunoglobulins"/>
    <property type="match status" value="1"/>
</dbReference>
<dbReference type="SUPFAM" id="SSF52172">
    <property type="entry name" value="CheY-like"/>
    <property type="match status" value="1"/>
</dbReference>
<evidence type="ECO:0000313" key="11">
    <source>
        <dbReference type="EMBL" id="MCL6296189.1"/>
    </source>
</evidence>
<dbReference type="PRINTS" id="PR00344">
    <property type="entry name" value="BCTRLSENSOR"/>
</dbReference>
<comment type="catalytic activity">
    <reaction evidence="1">
        <text>ATP + protein L-histidine = ADP + protein N-phospho-L-histidine.</text>
        <dbReference type="EC" id="2.7.13.3"/>
    </reaction>
</comment>
<dbReference type="InterPro" id="IPR003661">
    <property type="entry name" value="HisK_dim/P_dom"/>
</dbReference>
<dbReference type="SUPFAM" id="SSF63829">
    <property type="entry name" value="Calcium-dependent phosphotriesterase"/>
    <property type="match status" value="3"/>
</dbReference>
<dbReference type="InterPro" id="IPR036097">
    <property type="entry name" value="HisK_dim/P_sf"/>
</dbReference>
<feature type="domain" description="Response regulatory" evidence="10">
    <location>
        <begin position="1096"/>
        <end position="1211"/>
    </location>
</feature>
<dbReference type="InterPro" id="IPR009057">
    <property type="entry name" value="Homeodomain-like_sf"/>
</dbReference>
<comment type="caution">
    <text evidence="11">The sequence shown here is derived from an EMBL/GenBank/DDBJ whole genome shotgun (WGS) entry which is preliminary data.</text>
</comment>
<evidence type="ECO:0000256" key="4">
    <source>
        <dbReference type="ARBA" id="ARBA00023015"/>
    </source>
</evidence>
<evidence type="ECO:0000259" key="10">
    <source>
        <dbReference type="PROSITE" id="PS50110"/>
    </source>
</evidence>
<keyword evidence="11" id="KW-0067">ATP-binding</keyword>
<dbReference type="Gene3D" id="1.10.287.130">
    <property type="match status" value="1"/>
</dbReference>
<accession>A0ABT0QGR0</accession>
<dbReference type="InterPro" id="IPR005467">
    <property type="entry name" value="His_kinase_dom"/>
</dbReference>
<keyword evidence="12" id="KW-1185">Reference proteome</keyword>
<dbReference type="SMART" id="SM00342">
    <property type="entry name" value="HTH_ARAC"/>
    <property type="match status" value="1"/>
</dbReference>
<dbReference type="SMART" id="SM00388">
    <property type="entry name" value="HisKA"/>
    <property type="match status" value="1"/>
</dbReference>
<keyword evidence="11" id="KW-0547">Nucleotide-binding</keyword>
<keyword evidence="3 7" id="KW-0597">Phosphoprotein</keyword>
<dbReference type="CDD" id="cd00082">
    <property type="entry name" value="HisKA"/>
    <property type="match status" value="1"/>
</dbReference>
<dbReference type="CDD" id="cd00075">
    <property type="entry name" value="HATPase"/>
    <property type="match status" value="1"/>
</dbReference>
<dbReference type="Pfam" id="PF12833">
    <property type="entry name" value="HTH_18"/>
    <property type="match status" value="1"/>
</dbReference>
<proteinExistence type="predicted"/>
<dbReference type="SMART" id="SM00448">
    <property type="entry name" value="REC"/>
    <property type="match status" value="1"/>
</dbReference>
<dbReference type="PROSITE" id="PS00041">
    <property type="entry name" value="HTH_ARAC_FAMILY_1"/>
    <property type="match status" value="1"/>
</dbReference>